<gene>
    <name evidence="1" type="ORF">DXC81_11355</name>
</gene>
<evidence type="ECO:0000313" key="2">
    <source>
        <dbReference type="Proteomes" id="UP000260943"/>
    </source>
</evidence>
<dbReference type="EMBL" id="QSRJ01000027">
    <property type="protein sequence ID" value="RGL06869.1"/>
    <property type="molecule type" value="Genomic_DNA"/>
</dbReference>
<sequence>FKFEFENEAELTREQRTLVSRALRTRVSDQVRDTKVFWIKTGAWELEAEYVTTPADATFMDLDQAQRLAVLFDYPTSEADGCDFNSDGTRGSVAWRVKHRYDVDIMYCPDMTAPDVLEKWDG</sequence>
<dbReference type="Proteomes" id="UP000260943">
    <property type="component" value="Unassembled WGS sequence"/>
</dbReference>
<reference evidence="1 2" key="1">
    <citation type="submission" date="2018-08" db="EMBL/GenBank/DDBJ databases">
        <title>A genome reference for cultivated species of the human gut microbiota.</title>
        <authorList>
            <person name="Zou Y."/>
            <person name="Xue W."/>
            <person name="Luo G."/>
        </authorList>
    </citation>
    <scope>NUCLEOTIDE SEQUENCE [LARGE SCALE GENOMIC DNA]</scope>
    <source>
        <strain evidence="1 2">TF08-14</strain>
    </source>
</reference>
<feature type="non-terminal residue" evidence="1">
    <location>
        <position position="1"/>
    </location>
</feature>
<dbReference type="RefSeq" id="WP_220395587.1">
    <property type="nucleotide sequence ID" value="NZ_QSRJ01000027.1"/>
</dbReference>
<protein>
    <submittedName>
        <fullName evidence="1">Uncharacterized protein</fullName>
    </submittedName>
</protein>
<comment type="caution">
    <text evidence="1">The sequence shown here is derived from an EMBL/GenBank/DDBJ whole genome shotgun (WGS) entry which is preliminary data.</text>
</comment>
<dbReference type="AlphaFoldDB" id="A0A3E4QN92"/>
<proteinExistence type="predicted"/>
<organism evidence="1 2">
    <name type="scientific">Collinsella tanakaei</name>
    <dbReference type="NCBI Taxonomy" id="626935"/>
    <lineage>
        <taxon>Bacteria</taxon>
        <taxon>Bacillati</taxon>
        <taxon>Actinomycetota</taxon>
        <taxon>Coriobacteriia</taxon>
        <taxon>Coriobacteriales</taxon>
        <taxon>Coriobacteriaceae</taxon>
        <taxon>Collinsella</taxon>
    </lineage>
</organism>
<accession>A0A3E4QN92</accession>
<name>A0A3E4QN92_9ACTN</name>
<evidence type="ECO:0000313" key="1">
    <source>
        <dbReference type="EMBL" id="RGL06869.1"/>
    </source>
</evidence>